<accession>A0AAV9A135</accession>
<dbReference type="AlphaFoldDB" id="A0AAV9A135"/>
<dbReference type="EMBL" id="JAUJYN010000040">
    <property type="protein sequence ID" value="KAK1257555.1"/>
    <property type="molecule type" value="Genomic_DNA"/>
</dbReference>
<keyword evidence="2" id="KW-1185">Reference proteome</keyword>
<gene>
    <name evidence="1" type="ORF">QJS04_geneDACA019783</name>
</gene>
<protein>
    <recommendedName>
        <fullName evidence="3">RNase H type-1 domain-containing protein</fullName>
    </recommendedName>
</protein>
<reference evidence="1" key="2">
    <citation type="submission" date="2023-06" db="EMBL/GenBank/DDBJ databases">
        <authorList>
            <person name="Ma L."/>
            <person name="Liu K.-W."/>
            <person name="Li Z."/>
            <person name="Hsiao Y.-Y."/>
            <person name="Qi Y."/>
            <person name="Fu T."/>
            <person name="Tang G."/>
            <person name="Zhang D."/>
            <person name="Sun W.-H."/>
            <person name="Liu D.-K."/>
            <person name="Li Y."/>
            <person name="Chen G.-Z."/>
            <person name="Liu X.-D."/>
            <person name="Liao X.-Y."/>
            <person name="Jiang Y.-T."/>
            <person name="Yu X."/>
            <person name="Hao Y."/>
            <person name="Huang J."/>
            <person name="Zhao X.-W."/>
            <person name="Ke S."/>
            <person name="Chen Y.-Y."/>
            <person name="Wu W.-L."/>
            <person name="Hsu J.-L."/>
            <person name="Lin Y.-F."/>
            <person name="Huang M.-D."/>
            <person name="Li C.-Y."/>
            <person name="Huang L."/>
            <person name="Wang Z.-W."/>
            <person name="Zhao X."/>
            <person name="Zhong W.-Y."/>
            <person name="Peng D.-H."/>
            <person name="Ahmad S."/>
            <person name="Lan S."/>
            <person name="Zhang J.-S."/>
            <person name="Tsai W.-C."/>
            <person name="Van De Peer Y."/>
            <person name="Liu Z.-J."/>
        </authorList>
    </citation>
    <scope>NUCLEOTIDE SEQUENCE</scope>
    <source>
        <strain evidence="1">SCP</strain>
        <tissue evidence="1">Leaves</tissue>
    </source>
</reference>
<evidence type="ECO:0000313" key="1">
    <source>
        <dbReference type="EMBL" id="KAK1257555.1"/>
    </source>
</evidence>
<reference evidence="1" key="1">
    <citation type="journal article" date="2023" name="Nat. Commun.">
        <title>Diploid and tetraploid genomes of Acorus and the evolution of monocots.</title>
        <authorList>
            <person name="Ma L."/>
            <person name="Liu K.W."/>
            <person name="Li Z."/>
            <person name="Hsiao Y.Y."/>
            <person name="Qi Y."/>
            <person name="Fu T."/>
            <person name="Tang G.D."/>
            <person name="Zhang D."/>
            <person name="Sun W.H."/>
            <person name="Liu D.K."/>
            <person name="Li Y."/>
            <person name="Chen G.Z."/>
            <person name="Liu X.D."/>
            <person name="Liao X.Y."/>
            <person name="Jiang Y.T."/>
            <person name="Yu X."/>
            <person name="Hao Y."/>
            <person name="Huang J."/>
            <person name="Zhao X.W."/>
            <person name="Ke S."/>
            <person name="Chen Y.Y."/>
            <person name="Wu W.L."/>
            <person name="Hsu J.L."/>
            <person name="Lin Y.F."/>
            <person name="Huang M.D."/>
            <person name="Li C.Y."/>
            <person name="Huang L."/>
            <person name="Wang Z.W."/>
            <person name="Zhao X."/>
            <person name="Zhong W.Y."/>
            <person name="Peng D.H."/>
            <person name="Ahmad S."/>
            <person name="Lan S."/>
            <person name="Zhang J.S."/>
            <person name="Tsai W.C."/>
            <person name="Van de Peer Y."/>
            <person name="Liu Z.J."/>
        </authorList>
    </citation>
    <scope>NUCLEOTIDE SEQUENCE</scope>
    <source>
        <strain evidence="1">SCP</strain>
    </source>
</reference>
<name>A0AAV9A135_ACOGR</name>
<sequence>MTDGSVATETRASSTGYLLLNKAVDRVLSLLLTEFEAIFIGLLRGFQLGCREFTVCTEFSDSGLRDKWHWHVHPYCKITGTLWIHSEGMVFKLLRGQTWAVRLSRHSKKLEDWVIR</sequence>
<dbReference type="Proteomes" id="UP001179952">
    <property type="component" value="Unassembled WGS sequence"/>
</dbReference>
<evidence type="ECO:0008006" key="3">
    <source>
        <dbReference type="Google" id="ProtNLM"/>
    </source>
</evidence>
<evidence type="ECO:0000313" key="2">
    <source>
        <dbReference type="Proteomes" id="UP001179952"/>
    </source>
</evidence>
<proteinExistence type="predicted"/>
<organism evidence="1 2">
    <name type="scientific">Acorus gramineus</name>
    <name type="common">Dwarf sweet flag</name>
    <dbReference type="NCBI Taxonomy" id="55184"/>
    <lineage>
        <taxon>Eukaryota</taxon>
        <taxon>Viridiplantae</taxon>
        <taxon>Streptophyta</taxon>
        <taxon>Embryophyta</taxon>
        <taxon>Tracheophyta</taxon>
        <taxon>Spermatophyta</taxon>
        <taxon>Magnoliopsida</taxon>
        <taxon>Liliopsida</taxon>
        <taxon>Acoraceae</taxon>
        <taxon>Acorus</taxon>
    </lineage>
</organism>
<comment type="caution">
    <text evidence="1">The sequence shown here is derived from an EMBL/GenBank/DDBJ whole genome shotgun (WGS) entry which is preliminary data.</text>
</comment>